<dbReference type="InterPro" id="IPR002048">
    <property type="entry name" value="EF_hand_dom"/>
</dbReference>
<dbReference type="GO" id="GO:0005509">
    <property type="term" value="F:calcium ion binding"/>
    <property type="evidence" value="ECO:0007669"/>
    <property type="project" value="InterPro"/>
</dbReference>
<dbReference type="GO" id="GO:0003723">
    <property type="term" value="F:RNA binding"/>
    <property type="evidence" value="ECO:0007669"/>
    <property type="project" value="UniProtKB-UniRule"/>
</dbReference>
<dbReference type="SUPFAM" id="SSF54928">
    <property type="entry name" value="RNA-binding domain, RBD"/>
    <property type="match status" value="1"/>
</dbReference>
<dbReference type="PANTHER" id="PTHR11216:SF170">
    <property type="entry name" value="DYNAMIN ASSOCIATED PROTEIN 160, ISOFORM D"/>
    <property type="match status" value="1"/>
</dbReference>
<feature type="domain" description="EH" evidence="5">
    <location>
        <begin position="166"/>
        <end position="248"/>
    </location>
</feature>
<dbReference type="CDD" id="cd00052">
    <property type="entry name" value="EH"/>
    <property type="match status" value="1"/>
</dbReference>
<evidence type="ECO:0000313" key="8">
    <source>
        <dbReference type="EMBL" id="KAG9325199.1"/>
    </source>
</evidence>
<dbReference type="EMBL" id="JAIFTL010000046">
    <property type="protein sequence ID" value="KAG9325199.1"/>
    <property type="molecule type" value="Genomic_DNA"/>
</dbReference>
<evidence type="ECO:0000256" key="3">
    <source>
        <dbReference type="SAM" id="Coils"/>
    </source>
</evidence>
<evidence type="ECO:0000313" key="9">
    <source>
        <dbReference type="Proteomes" id="UP000717515"/>
    </source>
</evidence>
<dbReference type="PANTHER" id="PTHR11216">
    <property type="entry name" value="EH DOMAIN"/>
    <property type="match status" value="1"/>
</dbReference>
<dbReference type="PROSITE" id="PS50031">
    <property type="entry name" value="EH"/>
    <property type="match status" value="2"/>
</dbReference>
<comment type="caution">
    <text evidence="8">The sequence shown here is derived from an EMBL/GenBank/DDBJ whole genome shotgun (WGS) entry which is preliminary data.</text>
</comment>
<feature type="domain" description="RRM" evidence="6">
    <location>
        <begin position="671"/>
        <end position="749"/>
    </location>
</feature>
<feature type="compositionally biased region" description="Low complexity" evidence="4">
    <location>
        <begin position="759"/>
        <end position="772"/>
    </location>
</feature>
<protein>
    <submittedName>
        <fullName evidence="8">Uncharacterized protein</fullName>
    </submittedName>
</protein>
<organism evidence="8 9">
    <name type="scientific">Mortierella alpina</name>
    <name type="common">Oleaginous fungus</name>
    <name type="synonym">Mortierella renispora</name>
    <dbReference type="NCBI Taxonomy" id="64518"/>
    <lineage>
        <taxon>Eukaryota</taxon>
        <taxon>Fungi</taxon>
        <taxon>Fungi incertae sedis</taxon>
        <taxon>Mucoromycota</taxon>
        <taxon>Mortierellomycotina</taxon>
        <taxon>Mortierellomycetes</taxon>
        <taxon>Mortierellales</taxon>
        <taxon>Mortierellaceae</taxon>
        <taxon>Mortierella</taxon>
    </lineage>
</organism>
<feature type="region of interest" description="Disordered" evidence="4">
    <location>
        <begin position="413"/>
        <end position="460"/>
    </location>
</feature>
<feature type="region of interest" description="Disordered" evidence="4">
    <location>
        <begin position="754"/>
        <end position="870"/>
    </location>
</feature>
<evidence type="ECO:0000259" key="7">
    <source>
        <dbReference type="PROSITE" id="PS50222"/>
    </source>
</evidence>
<reference evidence="8" key="1">
    <citation type="submission" date="2021-07" db="EMBL/GenBank/DDBJ databases">
        <title>Draft genome of Mortierella alpina, strain LL118, isolated from an aspen leaf litter sample.</title>
        <authorList>
            <person name="Yang S."/>
            <person name="Vinatzer B.A."/>
        </authorList>
    </citation>
    <scope>NUCLEOTIDE SEQUENCE</scope>
    <source>
        <strain evidence="8">LL118</strain>
    </source>
</reference>
<dbReference type="InterPro" id="IPR035979">
    <property type="entry name" value="RBD_domain_sf"/>
</dbReference>
<dbReference type="Gene3D" id="1.10.238.10">
    <property type="entry name" value="EF-hand"/>
    <property type="match status" value="2"/>
</dbReference>
<dbReference type="CDD" id="cd00590">
    <property type="entry name" value="RRM_SF"/>
    <property type="match status" value="1"/>
</dbReference>
<dbReference type="SMART" id="SM00027">
    <property type="entry name" value="EH"/>
    <property type="match status" value="2"/>
</dbReference>
<dbReference type="AlphaFoldDB" id="A0A9P8AA85"/>
<dbReference type="InterPro" id="IPR011992">
    <property type="entry name" value="EF-hand-dom_pair"/>
</dbReference>
<feature type="coiled-coil region" evidence="3">
    <location>
        <begin position="311"/>
        <end position="338"/>
    </location>
</feature>
<dbReference type="InterPro" id="IPR000261">
    <property type="entry name" value="EH_dom"/>
</dbReference>
<dbReference type="InterPro" id="IPR012677">
    <property type="entry name" value="Nucleotide-bd_a/b_plait_sf"/>
</dbReference>
<feature type="compositionally biased region" description="Basic and acidic residues" evidence="4">
    <location>
        <begin position="413"/>
        <end position="426"/>
    </location>
</feature>
<dbReference type="PROSITE" id="PS50102">
    <property type="entry name" value="RRM"/>
    <property type="match status" value="1"/>
</dbReference>
<dbReference type="GO" id="GO:0005886">
    <property type="term" value="C:plasma membrane"/>
    <property type="evidence" value="ECO:0007669"/>
    <property type="project" value="TreeGrafter"/>
</dbReference>
<feature type="domain" description="EH" evidence="5">
    <location>
        <begin position="7"/>
        <end position="97"/>
    </location>
</feature>
<dbReference type="GO" id="GO:0006897">
    <property type="term" value="P:endocytosis"/>
    <property type="evidence" value="ECO:0007669"/>
    <property type="project" value="TreeGrafter"/>
</dbReference>
<dbReference type="InterPro" id="IPR018247">
    <property type="entry name" value="EF_Hand_1_Ca_BS"/>
</dbReference>
<dbReference type="PROSITE" id="PS50222">
    <property type="entry name" value="EF_HAND_2"/>
    <property type="match status" value="1"/>
</dbReference>
<keyword evidence="1" id="KW-0106">Calcium</keyword>
<feature type="region of interest" description="Disordered" evidence="4">
    <location>
        <begin position="506"/>
        <end position="620"/>
    </location>
</feature>
<dbReference type="GO" id="GO:0005737">
    <property type="term" value="C:cytoplasm"/>
    <property type="evidence" value="ECO:0007669"/>
    <property type="project" value="TreeGrafter"/>
</dbReference>
<keyword evidence="3" id="KW-0175">Coiled coil</keyword>
<dbReference type="InterPro" id="IPR000504">
    <property type="entry name" value="RRM_dom"/>
</dbReference>
<evidence type="ECO:0000256" key="4">
    <source>
        <dbReference type="SAM" id="MobiDB-lite"/>
    </source>
</evidence>
<feature type="compositionally biased region" description="Basic and acidic residues" evidence="4">
    <location>
        <begin position="575"/>
        <end position="620"/>
    </location>
</feature>
<evidence type="ECO:0000259" key="5">
    <source>
        <dbReference type="PROSITE" id="PS50031"/>
    </source>
</evidence>
<feature type="domain" description="EF-hand" evidence="7">
    <location>
        <begin position="39"/>
        <end position="74"/>
    </location>
</feature>
<dbReference type="GO" id="GO:0016197">
    <property type="term" value="P:endosomal transport"/>
    <property type="evidence" value="ECO:0007669"/>
    <property type="project" value="TreeGrafter"/>
</dbReference>
<sequence length="870" mass="97334">MDMSQAERQKYAEIFASLNPSAGYITGVQARQIFMNSGLHVVKLGQIWDICDIDKDGNMDFDEFCLALRFVYASINGEIAEIPASLPQHLIPASKAHYFGGGGGGNQGYNQSYMQQPQPTGAFMTPPQSYSQSQSSNYTAISALDTAVASSNNLSDDFDWYIAPSDRTNYESIYQNNVQLSSGEVRMGQFEELYQALQIPREDINAAWSLVNVHGAPQIGKDQCIMFFHILNSRRLGKRVPSTLPGSLRTSFLGDSNYALSDNYAVHEIRQQPGRPSVPLSFATKSAFSSQKGHVMADDYLSRLNQKDQAAHETHAQEERLKQELESIKRQVEEAELRTRSSRGDSTVAKRELQDLLAYKQQQVLNDDASILDRQLLDQDREIQRQRDALRQLDKVMQGLREQKDLLETHLADSESELHSSYRRSQDTPADTPTDTSTMDSQHQQHAHLANAAAWPVPPPQHNAHAAYMMAAAQQPPHAQYPPEAYSAHYAQQQHPAMLDMTQQPHALGHAPHHPAPPPPPGMAAHHQPYASGPPHEPPRGSVGRRTPPPSYRGSYRERSYSPPPRHRRTPSPRGYRDSRGYDRDAGYHSSRYDRGYDRGYDRSDRGYDRGYSRSGGYDRDYDRGGYDRGYDRGYGGYRGYDRGYGGRARSPPRKSRTVNLGTEADRLASKTLYVGNIPYSFLEPEVEDMFKKFGTIVKVTVVMDQYTGRNKGFAFVEYEDRKCAEEALEKYNGFTVEGRRLKLDWDIGLGKKDIKPKSTATTTENSTAEASPQPQTQATSEGDAPATVDGEVQSSSDAVETLSESQDPAVQGDYSKETDQPVEETTGPQDAVVLSTETEDAIHHQEQEQQEQQEQEQQQVLDGAAQAEQ</sequence>
<name>A0A9P8AA85_MORAP</name>
<dbReference type="Pfam" id="PF00076">
    <property type="entry name" value="RRM_1"/>
    <property type="match status" value="1"/>
</dbReference>
<dbReference type="Proteomes" id="UP000717515">
    <property type="component" value="Unassembled WGS sequence"/>
</dbReference>
<gene>
    <name evidence="8" type="ORF">KVV02_002053</name>
</gene>
<dbReference type="Gene3D" id="3.30.70.330">
    <property type="match status" value="1"/>
</dbReference>
<dbReference type="SUPFAM" id="SSF47473">
    <property type="entry name" value="EF-hand"/>
    <property type="match status" value="2"/>
</dbReference>
<proteinExistence type="predicted"/>
<evidence type="ECO:0000256" key="1">
    <source>
        <dbReference type="ARBA" id="ARBA00022837"/>
    </source>
</evidence>
<dbReference type="Pfam" id="PF12763">
    <property type="entry name" value="EH"/>
    <property type="match status" value="1"/>
</dbReference>
<dbReference type="PROSITE" id="PS00018">
    <property type="entry name" value="EF_HAND_1"/>
    <property type="match status" value="1"/>
</dbReference>
<feature type="compositionally biased region" description="Polar residues" evidence="4">
    <location>
        <begin position="793"/>
        <end position="809"/>
    </location>
</feature>
<keyword evidence="2" id="KW-0694">RNA-binding</keyword>
<feature type="compositionally biased region" description="Low complexity" evidence="4">
    <location>
        <begin position="427"/>
        <end position="454"/>
    </location>
</feature>
<accession>A0A9P8AA85</accession>
<dbReference type="SMART" id="SM00360">
    <property type="entry name" value="RRM"/>
    <property type="match status" value="1"/>
</dbReference>
<evidence type="ECO:0000256" key="2">
    <source>
        <dbReference type="PROSITE-ProRule" id="PRU00176"/>
    </source>
</evidence>
<evidence type="ECO:0000259" key="6">
    <source>
        <dbReference type="PROSITE" id="PS50102"/>
    </source>
</evidence>